<keyword evidence="6" id="KW-1185">Reference proteome</keyword>
<dbReference type="PANTHER" id="PTHR44103:SF1">
    <property type="entry name" value="PROPROTEIN CONVERTASE P"/>
    <property type="match status" value="1"/>
</dbReference>
<proteinExistence type="predicted"/>
<comment type="caution">
    <text evidence="5">The sequence shown here is derived from an EMBL/GenBank/DDBJ whole genome shotgun (WGS) entry which is preliminary data.</text>
</comment>
<evidence type="ECO:0000256" key="1">
    <source>
        <dbReference type="ARBA" id="ARBA00022729"/>
    </source>
</evidence>
<dbReference type="InterPro" id="IPR014755">
    <property type="entry name" value="Cu-Rt/internalin_Ig-like"/>
</dbReference>
<evidence type="ECO:0000313" key="5">
    <source>
        <dbReference type="EMBL" id="MEE1934854.1"/>
    </source>
</evidence>
<dbReference type="RefSeq" id="WP_330075610.1">
    <property type="nucleotide sequence ID" value="NZ_JAZDQJ010000018.1"/>
</dbReference>
<dbReference type="InterPro" id="IPR025592">
    <property type="entry name" value="DUF4347"/>
</dbReference>
<dbReference type="Pfam" id="PF13517">
    <property type="entry name" value="FG-GAP_3"/>
    <property type="match status" value="2"/>
</dbReference>
<dbReference type="Gene3D" id="2.60.40.1220">
    <property type="match status" value="1"/>
</dbReference>
<protein>
    <submittedName>
        <fullName evidence="5">DUF4347 domain-containing protein</fullName>
    </submittedName>
</protein>
<feature type="compositionally biased region" description="Low complexity" evidence="2">
    <location>
        <begin position="50"/>
        <end position="75"/>
    </location>
</feature>
<dbReference type="EMBL" id="JAZDQJ010000018">
    <property type="protein sequence ID" value="MEE1934854.1"/>
    <property type="molecule type" value="Genomic_DNA"/>
</dbReference>
<dbReference type="Proteomes" id="UP001335100">
    <property type="component" value="Unassembled WGS sequence"/>
</dbReference>
<accession>A0ABU7HTJ7</accession>
<dbReference type="SUPFAM" id="SSF69318">
    <property type="entry name" value="Integrin alpha N-terminal domain"/>
    <property type="match status" value="1"/>
</dbReference>
<feature type="domain" description="DUF4347" evidence="4">
    <location>
        <begin position="87"/>
        <end position="248"/>
    </location>
</feature>
<keyword evidence="1" id="KW-0732">Signal</keyword>
<organism evidence="5 6">
    <name type="scientific">Pseudomonas ulcerans</name>
    <dbReference type="NCBI Taxonomy" id="3115852"/>
    <lineage>
        <taxon>Bacteria</taxon>
        <taxon>Pseudomonadati</taxon>
        <taxon>Pseudomonadota</taxon>
        <taxon>Gammaproteobacteria</taxon>
        <taxon>Pseudomonadales</taxon>
        <taxon>Pseudomonadaceae</taxon>
        <taxon>Pseudomonas</taxon>
    </lineage>
</organism>
<dbReference type="PANTHER" id="PTHR44103">
    <property type="entry name" value="PROPROTEIN CONVERTASE P"/>
    <property type="match status" value="1"/>
</dbReference>
<evidence type="ECO:0000259" key="4">
    <source>
        <dbReference type="Pfam" id="PF14252"/>
    </source>
</evidence>
<dbReference type="Pfam" id="PF14252">
    <property type="entry name" value="DUF4347"/>
    <property type="match status" value="1"/>
</dbReference>
<feature type="region of interest" description="Disordered" evidence="2">
    <location>
        <begin position="50"/>
        <end position="85"/>
    </location>
</feature>
<dbReference type="InterPro" id="IPR032812">
    <property type="entry name" value="SbsA_Ig"/>
</dbReference>
<dbReference type="Pfam" id="PF13205">
    <property type="entry name" value="Big_5"/>
    <property type="match status" value="1"/>
</dbReference>
<feature type="domain" description="SbsA Ig-like" evidence="3">
    <location>
        <begin position="579"/>
        <end position="687"/>
    </location>
</feature>
<reference evidence="5 6" key="1">
    <citation type="submission" date="2024-01" db="EMBL/GenBank/DDBJ databases">
        <title>Unpublished Manusciprt.</title>
        <authorList>
            <person name="Duman M."/>
            <person name="Valdes E.G."/>
            <person name="Ajmi N."/>
            <person name="Altun S."/>
            <person name="Saticioglu I.B."/>
        </authorList>
    </citation>
    <scope>NUCLEOTIDE SEQUENCE [LARGE SCALE GENOMIC DNA]</scope>
    <source>
        <strain evidence="5 6">148P</strain>
    </source>
</reference>
<dbReference type="InterPro" id="IPR013517">
    <property type="entry name" value="FG-GAP"/>
</dbReference>
<gene>
    <name evidence="5" type="ORF">V0R50_16615</name>
</gene>
<name>A0ABU7HTJ7_9PSED</name>
<evidence type="ECO:0000256" key="2">
    <source>
        <dbReference type="SAM" id="MobiDB-lite"/>
    </source>
</evidence>
<evidence type="ECO:0000313" key="6">
    <source>
        <dbReference type="Proteomes" id="UP001335100"/>
    </source>
</evidence>
<evidence type="ECO:0000259" key="3">
    <source>
        <dbReference type="Pfam" id="PF13205"/>
    </source>
</evidence>
<sequence>MKFIERFSRKASVRPVAAGDGQPPLLMALEPRIMFDASVGVVAQDAAQATAEPAKDSTSADQASQQDSQVSASADTRSTQNDQRHEVVFVDGQVADVGKLLEGLSGNAEVVILDPNKDGLQQMADYLKGREGLDAIHLLSHGADGTVQMGNLWLATNNLAEHREALQSIGAALKADGDLMLYGCNVGESGQGQAFLDQLAQITGADVAASADDTGAASLGGNWTLERSSGVIETTALGAQLEGYDGLLAATFTGGSNPTAPTLLSGQLPRYVVGDFNNDGRDDILYQIGGDNTAWKFAAGNADGTFSIVDQIASPFANVTLINAATNGTNYYAADFDKDGDIDLLGVTVTSGAAYLYRNVNGVFTREVATGFNGTQYGVRLVVGDFNGDGAADILYQPGNVDAGNAWRYALNNGDGTFTDMVQSASPFAAFTLATYSSFNYRVIDFDGDGDLDILYQANNSTGALYLNNGNNTFSQASTAAFPVPAYGPRTLWGDFDGDGDADVFWQVGVNGTDWNYATNNGDGTFTIVSRANSPFAGLVMTDYGVNNFRIGDFDGDGDTDVIGSSPTTNAFVYYQAGSPPTLVSATPADNSLNVSPSANIVLTFSQSVTKGTGNIYIVRTSDNQIVQTIQASSSQVTGSGTTWTIDPSDLDQGTAYAVRIDNKAFANADGKVFKGISNNTTLNFTTSTVQPPVIGNFNGDAVAYNEGAAYVLLDDGGNATVTDADSANFSGGKLTVQVTTGLASGEDVLFIRDEVAGANKIILSGASIMYNGLVIGTYTGGSNGNPLVVTFTSNANPTTVAALVHNLAYRNSNGTEPSTTPRTVSVSMDDGAGGNSTVSTILIEVHPVNDPPVVNVSASNPTYTENTSAVQLFSGATVNTVESGQKVIQMTFSVSGVANGAAEKLVIDGSDVTLINGTSLVTNGNSVTVTVSVTSGTANVTLSTSAGLDAATAQTIINTMAYRNDSESPNTANRVVTLNTLSDNGGTDNGGIPTIAVGIASTVTVVGINDAPVLAGGPYSLPSINEDTTSSGTQISTLLTNYTMVDPDVSALRGIAVITKSGNGIWQYSTDNANWTDFGAVSSTSALLLASTTYIRYVPDGANGETASLTFRGWDQTTGMASVNGIRGTADTSSNGGTTAFSTVTAVANQPVTSVNDAPVMVATLPTLTGLNDTSTNNAGNLVSSLTGGITDVDTGALKGIAITGLTGTYGKWQYSTDAGTSWTDIGSVSNTTALVLNTTNKVRYVPDGVHGETATIIYKAWDQTGGTAGLEGTKRDTTISGGVSAYSTDTDTASVVVTAVNDAPVVTVSGGSASWTEGNNVASTPVVVDAGLTLVDADGPNPLSASARMLTYFSAQDTLSFVNDGLTMGNIVGTWTVGTGTLTLTSAGNQATVAQFEAAMRAITYNNASNSPNSTTRTVQFIVTDGSNAQSTAVTRDVTITAVNDSPTISAVASLPITEDTQTALGQITFSDVDTTLGVATFSVGSGTLSAIGAGGVTVGGTATALTLSGTLANINNFIAANRLLYTPAVNASGDVTLTININTTSVSDATTTVTLQVAAVNDAPVISAPASISVTEDVSSVISGFSFTDVDAGINTVTATFSVPSGTLSATTGMGVTVAGSDTGELTLSGSLADINFFVAANGVTFKTAQDSTASVTLTVTLNDKGFSGSGGEKTDTKTVTLNVTAVNDAPVNNVPGAQTASQNIALGFNTANGNAISITDVDAGNGLMTVTLTATNGTLSLGSLSGITVLLGTGTNDASIMFEGNRANINAALQTLSFKSGSSFLGAASLTIETNDNGNSGSGGVKTDVDTIAINVIPVNPKVVNVAAQGLDRSVKIGDEVLVSMTWDQVVNVDLSNGSPTLLLETGLVDRDAVYVSGSGSNTLVFKYTVQAGDLSADLDFQSAAALQLNGAVISNNTSDLAVLTLPTVGGADSLGGRSNIVVDGVVPVVASVQAPTDGTYIVGQNLDFTVNFSENVVVDSSGGVPRIAVTLDTGGTVYAEYVSGSGGSALVFRLTVASGQLDSNGVTLGSSVQLNGGSIRDTAGNDTVVTLNAVASTADVNVDGVVPAVVSVTTPLDGNYKAGDVLTFTVNGSEALLTGGLPPRLVLDVGGVTRYATYASGSGSAALVFQYIVQAGDNDGDGITVNSLDLRGEQLTDLAGNDINLTLNGVGSTAGVVVDTAAPLVSNIVLLDPAVNNLDSVRFNVIFSEKVSVLDPASFAVFFNGSTRLAIDSITSLDGQTYTLVVSGITGQGSVGLVVSGSGIVDVAGNALSGAVGPILYTIDRVAPTVTSVDAPGNGTYVAGQNLDFTVHLDEAVQLDTSNGTPRIAVTLDDGTVVYATYLSGAGSNALVFRMTVANGQLDTDGIALGSAIDLNGATLRDAVGNDANLALNNVASTAGVKVDAVAPVVDSVTLPPNGSYRIGDVLSFTVNTSEHLVLDTSAGTPYLLLNVAGIPRYAMYVSGGADGAMVFQYTVQPGENATGLGITSLNLNGATARDAAGNAMALDINGVGDSSGIVIDNIDPIFNGINPLTSSPTGAASVEYSVAFNEKVSGLDLSALTLTFGGTLQGAIESITSVDGKIYVVKVSGLTGEGTARLAINNTNSIKDVAGNSLRPVSGYYEYRVDRVDPTVASVSVPAAGTYVAGQNLDFTVTMDENIQMLTNGNTPTIEVSLGNGQTALATYVSQTGSRTLLFRMTVASGQIDTDGITLGSSINLNGAVLRDSVRNNADTTLKGVGDTSQVLVDAVAPTVTAVDLPATGNYTVGGVLRFEVAVSENVNVDTSTGTPRLIVDMGGVPRYATYVSGSGSARLVFEYTVVAGDNASGIGVVNSIDLNGGSLRDAAGNNLDPALNGPAGNAGVIVDTAPPVPLSIVADGAYQPSDRSLSFTLTFNEAVSGVDTTDFTLLGSQSATGVVQSVQQIDARTYRVVIGNITGQGSLSLGLNAAGSGIQDSLGNQMSESLASAAQAIPNQDIGDLEYRLNPPETLGIPQAPLVQPQVPGIVINESISPLVPGSLFEVRTVGGDLKPLGTIFLGQAGSAPSFIAQVFGSSDSGLGGGDGQGFLGFGGGNGGIFGGSTFATIFGREVPGVTEMNVFTGSQWKQSDLNQGLRGVFGVPTFGQQLQQINEADQRHVRELAKALAKPAEIGQRA</sequence>
<dbReference type="Gene3D" id="2.40.128.340">
    <property type="match status" value="1"/>
</dbReference>
<dbReference type="InterPro" id="IPR028994">
    <property type="entry name" value="Integrin_alpha_N"/>
</dbReference>